<accession>A0AAV3UPV8</accession>
<dbReference type="EMBL" id="BAABKX010000022">
    <property type="protein sequence ID" value="GAA5062554.1"/>
    <property type="molecule type" value="Genomic_DNA"/>
</dbReference>
<organism evidence="1 2">
    <name type="scientific">Haladaptatus pallidirubidus</name>
    <dbReference type="NCBI Taxonomy" id="1008152"/>
    <lineage>
        <taxon>Archaea</taxon>
        <taxon>Methanobacteriati</taxon>
        <taxon>Methanobacteriota</taxon>
        <taxon>Stenosarchaea group</taxon>
        <taxon>Halobacteria</taxon>
        <taxon>Halobacteriales</taxon>
        <taxon>Haladaptataceae</taxon>
        <taxon>Haladaptatus</taxon>
    </lineage>
</organism>
<keyword evidence="2" id="KW-1185">Reference proteome</keyword>
<name>A0AAV3UPV8_9EURY</name>
<evidence type="ECO:0008006" key="3">
    <source>
        <dbReference type="Google" id="ProtNLM"/>
    </source>
</evidence>
<proteinExistence type="predicted"/>
<comment type="caution">
    <text evidence="1">The sequence shown here is derived from an EMBL/GenBank/DDBJ whole genome shotgun (WGS) entry which is preliminary data.</text>
</comment>
<dbReference type="AlphaFoldDB" id="A0AAV3UPV8"/>
<evidence type="ECO:0000313" key="1">
    <source>
        <dbReference type="EMBL" id="GAA5062554.1"/>
    </source>
</evidence>
<protein>
    <recommendedName>
        <fullName evidence="3">Halobacterial output domain-containing protein</fullName>
    </recommendedName>
</protein>
<sequence>MDGQRLEDRVEIEIVRHLFNHPAEWTTEEYLTVWLNGFVGLPIGCSPGGNTFAKITMTDSVVLRDDNERERASA</sequence>
<evidence type="ECO:0000313" key="2">
    <source>
        <dbReference type="Proteomes" id="UP001501729"/>
    </source>
</evidence>
<dbReference type="Proteomes" id="UP001501729">
    <property type="component" value="Unassembled WGS sequence"/>
</dbReference>
<gene>
    <name evidence="1" type="ORF">GCM10025751_50080</name>
</gene>
<reference evidence="1 2" key="1">
    <citation type="journal article" date="2019" name="Int. J. Syst. Evol. Microbiol.">
        <title>The Global Catalogue of Microorganisms (GCM) 10K type strain sequencing project: providing services to taxonomists for standard genome sequencing and annotation.</title>
        <authorList>
            <consortium name="The Broad Institute Genomics Platform"/>
            <consortium name="The Broad Institute Genome Sequencing Center for Infectious Disease"/>
            <person name="Wu L."/>
            <person name="Ma J."/>
        </authorList>
    </citation>
    <scope>NUCLEOTIDE SEQUENCE [LARGE SCALE GENOMIC DNA]</scope>
    <source>
        <strain evidence="1 2">JCM 17504</strain>
    </source>
</reference>